<protein>
    <submittedName>
        <fullName evidence="1">Uncharacterized protein</fullName>
    </submittedName>
</protein>
<proteinExistence type="predicted"/>
<accession>A0AAP0IA01</accession>
<dbReference type="Proteomes" id="UP001419268">
    <property type="component" value="Unassembled WGS sequence"/>
</dbReference>
<keyword evidence="2" id="KW-1185">Reference proteome</keyword>
<sequence length="56" mass="6674">MFVEFVSEGFTCLIEFISVSIKDMRWSCLLLYFVIERRASVKALDEHTIELMRLTR</sequence>
<organism evidence="1 2">
    <name type="scientific">Stephania cephalantha</name>
    <dbReference type="NCBI Taxonomy" id="152367"/>
    <lineage>
        <taxon>Eukaryota</taxon>
        <taxon>Viridiplantae</taxon>
        <taxon>Streptophyta</taxon>
        <taxon>Embryophyta</taxon>
        <taxon>Tracheophyta</taxon>
        <taxon>Spermatophyta</taxon>
        <taxon>Magnoliopsida</taxon>
        <taxon>Ranunculales</taxon>
        <taxon>Menispermaceae</taxon>
        <taxon>Menispermoideae</taxon>
        <taxon>Cissampelideae</taxon>
        <taxon>Stephania</taxon>
    </lineage>
</organism>
<comment type="caution">
    <text evidence="1">The sequence shown here is derived from an EMBL/GenBank/DDBJ whole genome shotgun (WGS) entry which is preliminary data.</text>
</comment>
<gene>
    <name evidence="1" type="ORF">Scep_018968</name>
</gene>
<dbReference type="EMBL" id="JBBNAG010000008">
    <property type="protein sequence ID" value="KAK9111449.1"/>
    <property type="molecule type" value="Genomic_DNA"/>
</dbReference>
<evidence type="ECO:0000313" key="2">
    <source>
        <dbReference type="Proteomes" id="UP001419268"/>
    </source>
</evidence>
<name>A0AAP0IA01_9MAGN</name>
<dbReference type="AlphaFoldDB" id="A0AAP0IA01"/>
<evidence type="ECO:0000313" key="1">
    <source>
        <dbReference type="EMBL" id="KAK9111449.1"/>
    </source>
</evidence>
<reference evidence="1 2" key="1">
    <citation type="submission" date="2024-01" db="EMBL/GenBank/DDBJ databases">
        <title>Genome assemblies of Stephania.</title>
        <authorList>
            <person name="Yang L."/>
        </authorList>
    </citation>
    <scope>NUCLEOTIDE SEQUENCE [LARGE SCALE GENOMIC DNA]</scope>
    <source>
        <strain evidence="1">JXDWG</strain>
        <tissue evidence="1">Leaf</tissue>
    </source>
</reference>